<reference evidence="1 2" key="1">
    <citation type="submission" date="2013-02" db="EMBL/GenBank/DDBJ databases">
        <title>Genome sequence of Clostridium saccharoperbutylacetonicum N1-4(HMT).</title>
        <authorList>
            <person name="Poehlein A."/>
            <person name="Daniel R."/>
        </authorList>
    </citation>
    <scope>NUCLEOTIDE SEQUENCE [LARGE SCALE GENOMIC DNA]</scope>
    <source>
        <strain evidence="2">N1-4(HMT)</strain>
    </source>
</reference>
<proteinExistence type="predicted"/>
<evidence type="ECO:0000313" key="1">
    <source>
        <dbReference type="EMBL" id="AGF59405.1"/>
    </source>
</evidence>
<sequence>MNGIIENLNIDEYNCSLYLPPDYNKNNANYPVVYVNGGSNIEEIISSIEPHFNIDCNSFILLNIESKDWNKDFSPWPAPALGKNMDAFSGNASEYLNVLFNIIKPFMDKNYKTKADSENTILIGYSLAGLATLYSLYKFEIFGKIGCLSGSLWYDNWIEFITSNSPPNSKAKVYLSLGNNEERSRNKRMSIVGDNTRKTYDILSEQLTSKENVLLEWNNGGHFTEITQRFIKGLLWLMHL</sequence>
<dbReference type="KEGG" id="csr:Cspa_c56800"/>
<keyword evidence="2" id="KW-1185">Reference proteome</keyword>
<dbReference type="OrthoDB" id="9794761at2"/>
<organism evidence="1 2">
    <name type="scientific">Clostridium saccharoperbutylacetonicum N1-4(HMT)</name>
    <dbReference type="NCBI Taxonomy" id="931276"/>
    <lineage>
        <taxon>Bacteria</taxon>
        <taxon>Bacillati</taxon>
        <taxon>Bacillota</taxon>
        <taxon>Clostridia</taxon>
        <taxon>Eubacteriales</taxon>
        <taxon>Clostridiaceae</taxon>
        <taxon>Clostridium</taxon>
    </lineage>
</organism>
<name>M1M1D4_9CLOT</name>
<dbReference type="Proteomes" id="UP000011728">
    <property type="component" value="Chromosome"/>
</dbReference>
<dbReference type="Gene3D" id="3.40.50.1820">
    <property type="entry name" value="alpha/beta hydrolase"/>
    <property type="match status" value="1"/>
</dbReference>
<dbReference type="STRING" id="36745.CLSAP_54210"/>
<dbReference type="eggNOG" id="COG2819">
    <property type="taxonomic scope" value="Bacteria"/>
</dbReference>
<protein>
    <submittedName>
        <fullName evidence="1">Putative esterase</fullName>
    </submittedName>
</protein>
<dbReference type="AlphaFoldDB" id="M1M1D4"/>
<dbReference type="InterPro" id="IPR050583">
    <property type="entry name" value="Mycobacterial_A85_antigen"/>
</dbReference>
<accession>M1M1D4</accession>
<dbReference type="Pfam" id="PF00756">
    <property type="entry name" value="Esterase"/>
    <property type="match status" value="1"/>
</dbReference>
<dbReference type="PATRIC" id="fig|931276.5.peg.5724"/>
<dbReference type="PANTHER" id="PTHR48098">
    <property type="entry name" value="ENTEROCHELIN ESTERASE-RELATED"/>
    <property type="match status" value="1"/>
</dbReference>
<dbReference type="HOGENOM" id="CLU_039834_4_0_9"/>
<dbReference type="PANTHER" id="PTHR48098:SF6">
    <property type="entry name" value="FERRI-BACILLIBACTIN ESTERASE BESA"/>
    <property type="match status" value="1"/>
</dbReference>
<dbReference type="RefSeq" id="WP_015395712.1">
    <property type="nucleotide sequence ID" value="NC_020291.1"/>
</dbReference>
<dbReference type="EMBL" id="CP004121">
    <property type="protein sequence ID" value="AGF59405.1"/>
    <property type="molecule type" value="Genomic_DNA"/>
</dbReference>
<dbReference type="InterPro" id="IPR000801">
    <property type="entry name" value="Esterase-like"/>
</dbReference>
<evidence type="ECO:0000313" key="2">
    <source>
        <dbReference type="Proteomes" id="UP000011728"/>
    </source>
</evidence>
<gene>
    <name evidence="1" type="ORF">Cspa_c56800</name>
</gene>
<dbReference type="InterPro" id="IPR029058">
    <property type="entry name" value="AB_hydrolase_fold"/>
</dbReference>
<dbReference type="SUPFAM" id="SSF53474">
    <property type="entry name" value="alpha/beta-Hydrolases"/>
    <property type="match status" value="1"/>
</dbReference>